<dbReference type="PROSITE" id="PS50966">
    <property type="entry name" value="ZF_SWIM"/>
    <property type="match status" value="1"/>
</dbReference>
<comment type="caution">
    <text evidence="8">The sequence shown here is derived from an EMBL/GenBank/DDBJ whole genome shotgun (WGS) entry which is preliminary data.</text>
</comment>
<dbReference type="InterPro" id="IPR007527">
    <property type="entry name" value="Znf_SWIM"/>
</dbReference>
<dbReference type="GO" id="GO:0008270">
    <property type="term" value="F:zinc ion binding"/>
    <property type="evidence" value="ECO:0007669"/>
    <property type="project" value="UniProtKB-UniRule"/>
</dbReference>
<dbReference type="AlphaFoldDB" id="A0AA39VP75"/>
<dbReference type="PANTHER" id="PTHR31669:SF293">
    <property type="entry name" value="PROTEIN FAR1-RELATED SEQUENCE"/>
    <property type="match status" value="1"/>
</dbReference>
<comment type="similarity">
    <text evidence="1 6">Belongs to the FHY3/FAR1 family.</text>
</comment>
<organism evidence="8 9">
    <name type="scientific">Acer saccharum</name>
    <name type="common">Sugar maple</name>
    <dbReference type="NCBI Taxonomy" id="4024"/>
    <lineage>
        <taxon>Eukaryota</taxon>
        <taxon>Viridiplantae</taxon>
        <taxon>Streptophyta</taxon>
        <taxon>Embryophyta</taxon>
        <taxon>Tracheophyta</taxon>
        <taxon>Spermatophyta</taxon>
        <taxon>Magnoliopsida</taxon>
        <taxon>eudicotyledons</taxon>
        <taxon>Gunneridae</taxon>
        <taxon>Pentapetalae</taxon>
        <taxon>rosids</taxon>
        <taxon>malvids</taxon>
        <taxon>Sapindales</taxon>
        <taxon>Sapindaceae</taxon>
        <taxon>Hippocastanoideae</taxon>
        <taxon>Acereae</taxon>
        <taxon>Acer</taxon>
    </lineage>
</organism>
<evidence type="ECO:0000259" key="7">
    <source>
        <dbReference type="PROSITE" id="PS50966"/>
    </source>
</evidence>
<evidence type="ECO:0000256" key="4">
    <source>
        <dbReference type="ARBA" id="ARBA00022833"/>
    </source>
</evidence>
<dbReference type="GO" id="GO:0006355">
    <property type="term" value="P:regulation of DNA-templated transcription"/>
    <property type="evidence" value="ECO:0007669"/>
    <property type="project" value="UniProtKB-UniRule"/>
</dbReference>
<evidence type="ECO:0000256" key="5">
    <source>
        <dbReference type="PROSITE-ProRule" id="PRU00325"/>
    </source>
</evidence>
<keyword evidence="2 6" id="KW-0479">Metal-binding</keyword>
<comment type="function">
    <text evidence="6">Putative transcription activator involved in regulating light control of development.</text>
</comment>
<reference evidence="8" key="1">
    <citation type="journal article" date="2022" name="Plant J.">
        <title>Strategies of tolerance reflected in two North American maple genomes.</title>
        <authorList>
            <person name="McEvoy S.L."/>
            <person name="Sezen U.U."/>
            <person name="Trouern-Trend A."/>
            <person name="McMahon S.M."/>
            <person name="Schaberg P.G."/>
            <person name="Yang J."/>
            <person name="Wegrzyn J.L."/>
            <person name="Swenson N.G."/>
        </authorList>
    </citation>
    <scope>NUCLEOTIDE SEQUENCE</scope>
    <source>
        <strain evidence="8">NS2018</strain>
    </source>
</reference>
<dbReference type="GO" id="GO:0005634">
    <property type="term" value="C:nucleus"/>
    <property type="evidence" value="ECO:0007669"/>
    <property type="project" value="UniProtKB-SubCell"/>
</dbReference>
<gene>
    <name evidence="8" type="ORF">LWI29_031064</name>
</gene>
<dbReference type="Proteomes" id="UP001168877">
    <property type="component" value="Unassembled WGS sequence"/>
</dbReference>
<evidence type="ECO:0000256" key="2">
    <source>
        <dbReference type="ARBA" id="ARBA00022723"/>
    </source>
</evidence>
<dbReference type="InterPro" id="IPR031052">
    <property type="entry name" value="FHY3/FAR1"/>
</dbReference>
<feature type="domain" description="SWIM-type" evidence="7">
    <location>
        <begin position="92"/>
        <end position="128"/>
    </location>
</feature>
<comment type="subcellular location">
    <subcellularLocation>
        <location evidence="6">Nucleus</location>
    </subcellularLocation>
</comment>
<evidence type="ECO:0000256" key="1">
    <source>
        <dbReference type="ARBA" id="ARBA00005889"/>
    </source>
</evidence>
<keyword evidence="4 6" id="KW-0862">Zinc</keyword>
<evidence type="ECO:0000313" key="9">
    <source>
        <dbReference type="Proteomes" id="UP001168877"/>
    </source>
</evidence>
<evidence type="ECO:0000313" key="8">
    <source>
        <dbReference type="EMBL" id="KAK0587905.1"/>
    </source>
</evidence>
<dbReference type="InterPro" id="IPR006564">
    <property type="entry name" value="Znf_PMZ"/>
</dbReference>
<proteinExistence type="inferred from homology"/>
<dbReference type="SMART" id="SM00575">
    <property type="entry name" value="ZnF_PMZ"/>
    <property type="match status" value="1"/>
</dbReference>
<dbReference type="PANTHER" id="PTHR31669">
    <property type="entry name" value="PROTEIN FAR1-RELATED SEQUENCE 10-RELATED"/>
    <property type="match status" value="1"/>
</dbReference>
<evidence type="ECO:0000256" key="3">
    <source>
        <dbReference type="ARBA" id="ARBA00022771"/>
    </source>
</evidence>
<dbReference type="EMBL" id="JAUESC010000382">
    <property type="protein sequence ID" value="KAK0587905.1"/>
    <property type="molecule type" value="Genomic_DNA"/>
</dbReference>
<keyword evidence="3 5" id="KW-0863">Zinc-finger</keyword>
<reference evidence="8" key="2">
    <citation type="submission" date="2023-06" db="EMBL/GenBank/DDBJ databases">
        <authorList>
            <person name="Swenson N.G."/>
            <person name="Wegrzyn J.L."/>
            <person name="Mcevoy S.L."/>
        </authorList>
    </citation>
    <scope>NUCLEOTIDE SEQUENCE</scope>
    <source>
        <strain evidence="8">NS2018</strain>
        <tissue evidence="8">Leaf</tissue>
    </source>
</reference>
<accession>A0AA39VP75</accession>
<protein>
    <recommendedName>
        <fullName evidence="6">Protein FAR1-RELATED SEQUENCE</fullName>
    </recommendedName>
</protein>
<dbReference type="Pfam" id="PF04434">
    <property type="entry name" value="SWIM"/>
    <property type="match status" value="1"/>
</dbReference>
<name>A0AA39VP75_ACESA</name>
<evidence type="ECO:0000256" key="6">
    <source>
        <dbReference type="RuleBase" id="RU367018"/>
    </source>
</evidence>
<sequence length="335" mass="38499">MVSDFMHRYKKAIDVHYFKEKEKDVRTKSTRAILKTPLKIEEEAATVYTRKSFTIFQVELFDSLWYKAKNLSKEGETKTYGVITYGKETPLYHVTSEGDEGHATCTCHMWEFVGILCRHILCVFGKKAKLDRLPQCYILDRWTMNAKSRPIPDIPCSEGQVRQGEDEATMRKFKSMIQLYDIVELASQSTEKHNHFTLALEKVHKELIAMEDHVECSQRGEGTNNDQILRSQVVSNFSQTVQDPSRVPTKGRPKSLRAKNLKESQPIKKRHCTICKNEGHTRNNSPSVRASKGLVATFVAAVVEVRRIRESPCAMLRQRGDSLIALRLQDVRHEN</sequence>
<keyword evidence="9" id="KW-1185">Reference proteome</keyword>
<keyword evidence="6" id="KW-0539">Nucleus</keyword>